<name>A0A7C5AKR6_9BACT</name>
<feature type="binding site" evidence="6 8">
    <location>
        <position position="12"/>
    </location>
    <ligand>
        <name>substrate</name>
    </ligand>
</feature>
<dbReference type="AlphaFoldDB" id="A0A7C5AKR6"/>
<feature type="active site" description="Proton donor" evidence="6">
    <location>
        <position position="64"/>
    </location>
</feature>
<comment type="similarity">
    <text evidence="6">Belongs to the OMP decarboxylase family. Type 1 subfamily.</text>
</comment>
<keyword evidence="3 6" id="KW-0210">Decarboxylase</keyword>
<dbReference type="UniPathway" id="UPA00070">
    <property type="reaction ID" value="UER00120"/>
</dbReference>
<feature type="region of interest" description="Disordered" evidence="9">
    <location>
        <begin position="235"/>
        <end position="265"/>
    </location>
</feature>
<feature type="binding site" evidence="6 8">
    <location>
        <position position="183"/>
    </location>
    <ligand>
        <name>substrate</name>
    </ligand>
</feature>
<evidence type="ECO:0000256" key="2">
    <source>
        <dbReference type="ARBA" id="ARBA00004861"/>
    </source>
</evidence>
<dbReference type="SMART" id="SM00934">
    <property type="entry name" value="OMPdecase"/>
    <property type="match status" value="1"/>
</dbReference>
<sequence length="265" mass="28554">MAAKKRLIFPLDVPHREQAMAWVEKLRNEVGLFKVGLELFLGEGPKFLEDLAEMAPEGYFLDLKLHDIPTTVQGALRQLVRGARFTTVHVDQGRKALKATVDALKERVAVLGVTVLTSLTPADLVAQGIDPRYATDPPIELVLLRAGLAYEAGCAGVVCAGSEARAVKEKFGDDFLVVCPGIRPSGAPVPADDQRRIMTPYEAIQAGADYVVVGRPIRLAPDPVARAREVVADIARGLAERPSPPKESERSRPRTGAGKKPSLPG</sequence>
<dbReference type="EC" id="4.1.1.23" evidence="6"/>
<evidence type="ECO:0000256" key="5">
    <source>
        <dbReference type="ARBA" id="ARBA00023239"/>
    </source>
</evidence>
<comment type="subunit">
    <text evidence="6">Homodimer.</text>
</comment>
<feature type="binding site" evidence="6 8">
    <location>
        <position position="215"/>
    </location>
    <ligand>
        <name>substrate</name>
    </ligand>
</feature>
<keyword evidence="4 6" id="KW-0665">Pyrimidine biosynthesis</keyword>
<dbReference type="GO" id="GO:0005829">
    <property type="term" value="C:cytosol"/>
    <property type="evidence" value="ECO:0007669"/>
    <property type="project" value="TreeGrafter"/>
</dbReference>
<evidence type="ECO:0000256" key="6">
    <source>
        <dbReference type="HAMAP-Rule" id="MF_01200"/>
    </source>
</evidence>
<proteinExistence type="inferred from homology"/>
<dbReference type="SUPFAM" id="SSF51366">
    <property type="entry name" value="Ribulose-phoshate binding barrel"/>
    <property type="match status" value="1"/>
</dbReference>
<protein>
    <recommendedName>
        <fullName evidence="6">Orotidine 5'-phosphate decarboxylase</fullName>
        <ecNumber evidence="6">4.1.1.23</ecNumber>
    </recommendedName>
    <alternativeName>
        <fullName evidence="6">OMP decarboxylase</fullName>
        <shortName evidence="6">OMPDCase</shortName>
        <shortName evidence="6">OMPdecase</shortName>
    </alternativeName>
</protein>
<dbReference type="InterPro" id="IPR001754">
    <property type="entry name" value="OMPdeCOase_dom"/>
</dbReference>
<gene>
    <name evidence="6" type="primary">pyrF</name>
    <name evidence="11" type="ORF">ENW48_01665</name>
</gene>
<feature type="domain" description="Orotidine 5'-phosphate decarboxylase" evidence="10">
    <location>
        <begin position="6"/>
        <end position="230"/>
    </location>
</feature>
<evidence type="ECO:0000256" key="3">
    <source>
        <dbReference type="ARBA" id="ARBA00022793"/>
    </source>
</evidence>
<feature type="active site" description="For OMPdecase activity" evidence="7">
    <location>
        <position position="64"/>
    </location>
</feature>
<comment type="pathway">
    <text evidence="2 6">Pyrimidine metabolism; UMP biosynthesis via de novo pathway; UMP from orotate: step 2/2.</text>
</comment>
<feature type="binding site" evidence="6 8">
    <location>
        <position position="34"/>
    </location>
    <ligand>
        <name>substrate</name>
    </ligand>
</feature>
<reference evidence="11" key="1">
    <citation type="journal article" date="2020" name="mSystems">
        <title>Genome- and Community-Level Interaction Insights into Carbon Utilization and Element Cycling Functions of Hydrothermarchaeota in Hydrothermal Sediment.</title>
        <authorList>
            <person name="Zhou Z."/>
            <person name="Liu Y."/>
            <person name="Xu W."/>
            <person name="Pan J."/>
            <person name="Luo Z.H."/>
            <person name="Li M."/>
        </authorList>
    </citation>
    <scope>NUCLEOTIDE SEQUENCE [LARGE SCALE GENOMIC DNA]</scope>
    <source>
        <strain evidence="11">SpSt-853</strain>
    </source>
</reference>
<evidence type="ECO:0000313" key="11">
    <source>
        <dbReference type="EMBL" id="HGZ10909.1"/>
    </source>
</evidence>
<dbReference type="InterPro" id="IPR013785">
    <property type="entry name" value="Aldolase_TIM"/>
</dbReference>
<evidence type="ECO:0000256" key="8">
    <source>
        <dbReference type="PIRSR" id="PIRSR614732-2"/>
    </source>
</evidence>
<comment type="caution">
    <text evidence="11">The sequence shown here is derived from an EMBL/GenBank/DDBJ whole genome shotgun (WGS) entry which is preliminary data.</text>
</comment>
<evidence type="ECO:0000256" key="4">
    <source>
        <dbReference type="ARBA" id="ARBA00022975"/>
    </source>
</evidence>
<feature type="binding site" evidence="6">
    <location>
        <begin position="62"/>
        <end position="71"/>
    </location>
    <ligand>
        <name>substrate</name>
    </ligand>
</feature>
<comment type="catalytic activity">
    <reaction evidence="6">
        <text>orotidine 5'-phosphate + H(+) = UMP + CO2</text>
        <dbReference type="Rhea" id="RHEA:11596"/>
        <dbReference type="ChEBI" id="CHEBI:15378"/>
        <dbReference type="ChEBI" id="CHEBI:16526"/>
        <dbReference type="ChEBI" id="CHEBI:57538"/>
        <dbReference type="ChEBI" id="CHEBI:57865"/>
        <dbReference type="EC" id="4.1.1.23"/>
    </reaction>
</comment>
<dbReference type="GO" id="GO:0004590">
    <property type="term" value="F:orotidine-5'-phosphate decarboxylase activity"/>
    <property type="evidence" value="ECO:0007669"/>
    <property type="project" value="UniProtKB-UniRule"/>
</dbReference>
<dbReference type="GO" id="GO:0044205">
    <property type="term" value="P:'de novo' UMP biosynthetic process"/>
    <property type="evidence" value="ECO:0007669"/>
    <property type="project" value="UniProtKB-UniRule"/>
</dbReference>
<accession>A0A7C5AKR6</accession>
<dbReference type="InterPro" id="IPR047596">
    <property type="entry name" value="OMPdecase_bac"/>
</dbReference>
<comment type="function">
    <text evidence="1 6">Catalyzes the decarboxylation of orotidine 5'-monophosphate (OMP) to uridine 5'-monophosphate (UMP).</text>
</comment>
<dbReference type="HAMAP" id="MF_01200_B">
    <property type="entry name" value="OMPdecase_type1_B"/>
    <property type="match status" value="1"/>
</dbReference>
<feature type="binding site" evidence="6 8">
    <location>
        <position position="117"/>
    </location>
    <ligand>
        <name>substrate</name>
    </ligand>
</feature>
<dbReference type="NCBIfam" id="TIGR01740">
    <property type="entry name" value="pyrF"/>
    <property type="match status" value="1"/>
</dbReference>
<evidence type="ECO:0000256" key="9">
    <source>
        <dbReference type="SAM" id="MobiDB-lite"/>
    </source>
</evidence>
<keyword evidence="5 6" id="KW-0456">Lyase</keyword>
<feature type="active site" description="For OMPdecase activity" evidence="7">
    <location>
        <position position="67"/>
    </location>
</feature>
<dbReference type="PANTHER" id="PTHR32119:SF2">
    <property type="entry name" value="OROTIDINE 5'-PHOSPHATE DECARBOXYLASE"/>
    <property type="match status" value="1"/>
</dbReference>
<feature type="binding site" evidence="6 8">
    <location>
        <position position="194"/>
    </location>
    <ligand>
        <name>substrate</name>
    </ligand>
</feature>
<organism evidence="11">
    <name type="scientific">Desulfobacca acetoxidans</name>
    <dbReference type="NCBI Taxonomy" id="60893"/>
    <lineage>
        <taxon>Bacteria</taxon>
        <taxon>Pseudomonadati</taxon>
        <taxon>Thermodesulfobacteriota</taxon>
        <taxon>Desulfobaccia</taxon>
        <taxon>Desulfobaccales</taxon>
        <taxon>Desulfobaccaceae</taxon>
        <taxon>Desulfobacca</taxon>
    </lineage>
</organism>
<dbReference type="CDD" id="cd04725">
    <property type="entry name" value="OMP_decarboxylase_like"/>
    <property type="match status" value="1"/>
</dbReference>
<evidence type="ECO:0000256" key="1">
    <source>
        <dbReference type="ARBA" id="ARBA00002356"/>
    </source>
</evidence>
<dbReference type="PANTHER" id="PTHR32119">
    <property type="entry name" value="OROTIDINE 5'-PHOSPHATE DECARBOXYLASE"/>
    <property type="match status" value="1"/>
</dbReference>
<feature type="binding site" evidence="6 8">
    <location>
        <position position="214"/>
    </location>
    <ligand>
        <name>substrate</name>
    </ligand>
</feature>
<evidence type="ECO:0000259" key="10">
    <source>
        <dbReference type="SMART" id="SM00934"/>
    </source>
</evidence>
<dbReference type="InterPro" id="IPR014732">
    <property type="entry name" value="OMPdecase"/>
</dbReference>
<dbReference type="Pfam" id="PF00215">
    <property type="entry name" value="OMPdecase"/>
    <property type="match status" value="1"/>
</dbReference>
<dbReference type="Gene3D" id="3.20.20.70">
    <property type="entry name" value="Aldolase class I"/>
    <property type="match status" value="1"/>
</dbReference>
<feature type="compositionally biased region" description="Basic and acidic residues" evidence="9">
    <location>
        <begin position="243"/>
        <end position="252"/>
    </location>
</feature>
<dbReference type="GO" id="GO:0006207">
    <property type="term" value="P:'de novo' pyrimidine nucleobase biosynthetic process"/>
    <property type="evidence" value="ECO:0007669"/>
    <property type="project" value="InterPro"/>
</dbReference>
<feature type="active site" description="For OMPdecase activity" evidence="7">
    <location>
        <position position="62"/>
    </location>
</feature>
<evidence type="ECO:0000256" key="7">
    <source>
        <dbReference type="PIRSR" id="PIRSR614732-1"/>
    </source>
</evidence>
<dbReference type="InterPro" id="IPR011060">
    <property type="entry name" value="RibuloseP-bd_barrel"/>
</dbReference>
<dbReference type="NCBIfam" id="NF001273">
    <property type="entry name" value="PRK00230.1"/>
    <property type="match status" value="1"/>
</dbReference>
<dbReference type="EMBL" id="DTKJ01000014">
    <property type="protein sequence ID" value="HGZ10909.1"/>
    <property type="molecule type" value="Genomic_DNA"/>
</dbReference>